<evidence type="ECO:0008006" key="4">
    <source>
        <dbReference type="Google" id="ProtNLM"/>
    </source>
</evidence>
<organism evidence="2 3">
    <name type="scientific">Rohdeia mirabilis</name>
    <dbReference type="NCBI Taxonomy" id="2528008"/>
    <lineage>
        <taxon>Bacteria</taxon>
        <taxon>Pseudomonadati</taxon>
        <taxon>Planctomycetota</taxon>
        <taxon>Planctomycetia</taxon>
        <taxon>Planctomycetia incertae sedis</taxon>
        <taxon>Rohdeia</taxon>
    </lineage>
</organism>
<proteinExistence type="predicted"/>
<dbReference type="Proteomes" id="UP000319342">
    <property type="component" value="Chromosome"/>
</dbReference>
<evidence type="ECO:0000313" key="2">
    <source>
        <dbReference type="EMBL" id="QDU83675.1"/>
    </source>
</evidence>
<dbReference type="AlphaFoldDB" id="A0A518CWT5"/>
<name>A0A518CWT5_9BACT</name>
<evidence type="ECO:0000256" key="1">
    <source>
        <dbReference type="SAM" id="SignalP"/>
    </source>
</evidence>
<keyword evidence="3" id="KW-1185">Reference proteome</keyword>
<feature type="chain" id="PRO_5021844760" description="HEAT repeat protein" evidence="1">
    <location>
        <begin position="36"/>
        <end position="1044"/>
    </location>
</feature>
<protein>
    <recommendedName>
        <fullName evidence="4">HEAT repeat protein</fullName>
    </recommendedName>
</protein>
<gene>
    <name evidence="2" type="ORF">Pla163_07760</name>
</gene>
<dbReference type="EMBL" id="CP036290">
    <property type="protein sequence ID" value="QDU83675.1"/>
    <property type="molecule type" value="Genomic_DNA"/>
</dbReference>
<reference evidence="2 3" key="1">
    <citation type="submission" date="2019-02" db="EMBL/GenBank/DDBJ databases">
        <title>Deep-cultivation of Planctomycetes and their phenomic and genomic characterization uncovers novel biology.</title>
        <authorList>
            <person name="Wiegand S."/>
            <person name="Jogler M."/>
            <person name="Boedeker C."/>
            <person name="Pinto D."/>
            <person name="Vollmers J."/>
            <person name="Rivas-Marin E."/>
            <person name="Kohn T."/>
            <person name="Peeters S.H."/>
            <person name="Heuer A."/>
            <person name="Rast P."/>
            <person name="Oberbeckmann S."/>
            <person name="Bunk B."/>
            <person name="Jeske O."/>
            <person name="Meyerdierks A."/>
            <person name="Storesund J.E."/>
            <person name="Kallscheuer N."/>
            <person name="Luecker S."/>
            <person name="Lage O.M."/>
            <person name="Pohl T."/>
            <person name="Merkel B.J."/>
            <person name="Hornburger P."/>
            <person name="Mueller R.-W."/>
            <person name="Bruemmer F."/>
            <person name="Labrenz M."/>
            <person name="Spormann A.M."/>
            <person name="Op den Camp H."/>
            <person name="Overmann J."/>
            <person name="Amann R."/>
            <person name="Jetten M.S.M."/>
            <person name="Mascher T."/>
            <person name="Medema M.H."/>
            <person name="Devos D.P."/>
            <person name="Kaster A.-K."/>
            <person name="Ovreas L."/>
            <person name="Rohde M."/>
            <person name="Galperin M.Y."/>
            <person name="Jogler C."/>
        </authorList>
    </citation>
    <scope>NUCLEOTIDE SEQUENCE [LARGE SCALE GENOMIC DNA]</scope>
    <source>
        <strain evidence="2 3">Pla163</strain>
    </source>
</reference>
<sequence precursor="true">MVVRGPSASLRRARARSAAAFVVTSLLALAPAAVAQDPSTASRDDSIAREWRVRAIALDPEGARADWLRAAASERWTDRFEALDGLQRSAASGVLQGAPRDVRDDVRELARRAVTDDHPNLVGLGAALLVAQGGADDASPADVERLVTSVLAETRARAAELVAARRLDPAARTAWLRTLSTDADLEVREAARRGLVNVLLEQGDGEEAVAGTVDVLLESVAAVHARLGEDAAVRILAPLEGVPADTAKVLNDLASAFAGPRAPFERQRVAALARVAAAAAGAPLRPDELVDLWCASPVWSPARDALFTAAAARLGDVAVHELMAGAELALEVFARDEPHADRLDERTAQRRDDLRALLASEPEADHYPFASVLLRAALAAGGPGPFIDELIGAGDALLAQTLRVLGPALVAAWTPERVQRMAEHARRADLVRELEEVWVLAARDGDDVAADELARRLGSESDPERRRELFRALGRLPDPSGVAPELGRIFNALDQDTALEVVAFLPRAALDAATRDRLVDLGRRRPDRRGSIARVLRAAPSDEETLFQVERWVVEVLAELEDASGLDARRAFDRASELIPALGAIGGADATPTLVTALEWSVGRDPRIGRIAARALGADPLGRAALRERLSSPLDREVRTEVALALVGPDVPRAEFEGDVQRLVELLVADGTDGRIDDGTRRVVALARVDTAAAIEALLAFAADPEAPISLGTSAIDALASSSVDPGRVAELARDMRDFDRRRSALRALETLGAGDLLRVFTDDWNELEGAARSGLVEVWGDGSWPRRVLGLDLELPGQPEELAVVTGELAAATARLGVAAEGWEAHVLDRALAEAADNLRARFAGDGLSDPAFRYWSELELFDVAARTGLAEALLDGSGPWERLDARLLVELSQRALRAGEIEPALRLGRAALVAALGEGPGSQGVAIRATELAADASWRAERYASAAALYSALVDPFVERPIGRGQGQPTPLSGGSDRVRAELARRVAWSRALEAAGRGDGDLARVQLERAERLARADPRAVERHAEVVGAVRARLSGDGGR</sequence>
<evidence type="ECO:0000313" key="3">
    <source>
        <dbReference type="Proteomes" id="UP000319342"/>
    </source>
</evidence>
<keyword evidence="1" id="KW-0732">Signal</keyword>
<accession>A0A518CWT5</accession>
<feature type="signal peptide" evidence="1">
    <location>
        <begin position="1"/>
        <end position="35"/>
    </location>
</feature>